<dbReference type="AlphaFoldDB" id="A0A6J4KIG9"/>
<feature type="chain" id="PRO_5026887867" evidence="1">
    <location>
        <begin position="24"/>
        <end position="307"/>
    </location>
</feature>
<accession>A0A6J4KIG9</accession>
<feature type="signal peptide" evidence="1">
    <location>
        <begin position="1"/>
        <end position="23"/>
    </location>
</feature>
<sequence length="307" mass="33790">MTQRRFLMSLPWLILLVPGILSAQPGSPGRPAATWNDHPGKGRVRQSFADAVASGKSGQDRTGLTEQQYTVSSPDGSRQLIYTYDHSQPVLVVNGQLRGKSGGAQSFQLPVDDGFTSHGLFPDNAGEVFAIQTDADDGLYLIRYQPGTEASQVLQVGPSGSRRNRFVPHFGAAGKVYVANVTESRAGVLTGVMVSAFDFGANRVEEVQFHPVSAELRAKMSTRLPEGRYDLVRFHVDAQGERTIELEKHDIAANTYRYDPFAVHDPAGWQPRKQQVRIGERLVFRLNAEGKILSETVVDQFKTDVVH</sequence>
<evidence type="ECO:0000313" key="2">
    <source>
        <dbReference type="EMBL" id="CAA9305493.1"/>
    </source>
</evidence>
<organism evidence="2">
    <name type="scientific">uncultured Cytophagales bacterium</name>
    <dbReference type="NCBI Taxonomy" id="158755"/>
    <lineage>
        <taxon>Bacteria</taxon>
        <taxon>Pseudomonadati</taxon>
        <taxon>Bacteroidota</taxon>
        <taxon>Sphingobacteriia</taxon>
        <taxon>Sphingobacteriales</taxon>
        <taxon>environmental samples</taxon>
    </lineage>
</organism>
<name>A0A6J4KIG9_9SPHI</name>
<evidence type="ECO:0000256" key="1">
    <source>
        <dbReference type="SAM" id="SignalP"/>
    </source>
</evidence>
<reference evidence="2" key="1">
    <citation type="submission" date="2020-02" db="EMBL/GenBank/DDBJ databases">
        <authorList>
            <person name="Meier V. D."/>
        </authorList>
    </citation>
    <scope>NUCLEOTIDE SEQUENCE</scope>
    <source>
        <strain evidence="2">AVDCRST_MAG56</strain>
    </source>
</reference>
<gene>
    <name evidence="2" type="ORF">AVDCRST_MAG56-6470</name>
</gene>
<proteinExistence type="predicted"/>
<keyword evidence="1" id="KW-0732">Signal</keyword>
<dbReference type="EMBL" id="CADCTQ010000479">
    <property type="protein sequence ID" value="CAA9305493.1"/>
    <property type="molecule type" value="Genomic_DNA"/>
</dbReference>
<protein>
    <submittedName>
        <fullName evidence="2">Uncharacterized protein</fullName>
    </submittedName>
</protein>